<dbReference type="PANTHER" id="PTHR46229:SF2">
    <property type="entry name" value="BOLA-LIKE PROTEIN 1"/>
    <property type="match status" value="1"/>
</dbReference>
<reference evidence="3 4" key="1">
    <citation type="submission" date="2022-01" db="EMBL/GenBank/DDBJ databases">
        <title>Whole genome-based taxonomy of the Shewanellaceae.</title>
        <authorList>
            <person name="Martin-Rodriguez A.J."/>
        </authorList>
    </citation>
    <scope>NUCLEOTIDE SEQUENCE [LARGE SCALE GENOMIC DNA]</scope>
    <source>
        <strain evidence="3 4">DSM 17177</strain>
    </source>
</reference>
<proteinExistence type="inferred from homology"/>
<dbReference type="InterPro" id="IPR050961">
    <property type="entry name" value="BolA/IbaG_stress_morph_reg"/>
</dbReference>
<dbReference type="SUPFAM" id="SSF82657">
    <property type="entry name" value="BolA-like"/>
    <property type="match status" value="1"/>
</dbReference>
<sequence>MSLEQEIIDKLTLALTPTHLQVFNESHNHNVPVNSETHFKVIITSDVFEGKRLLARHRLVNEALSDAFNKGLHALSMHTFSPHEWDDAMKVPDSPDCKG</sequence>
<dbReference type="PIRSF" id="PIRSF003113">
    <property type="entry name" value="BolA"/>
    <property type="match status" value="1"/>
</dbReference>
<dbReference type="InterPro" id="IPR036065">
    <property type="entry name" value="BolA-like_sf"/>
</dbReference>
<protein>
    <submittedName>
        <fullName evidence="3">BolA family transcriptional regulator</fullName>
    </submittedName>
</protein>
<dbReference type="Pfam" id="PF01722">
    <property type="entry name" value="BolA"/>
    <property type="match status" value="1"/>
</dbReference>
<dbReference type="RefSeq" id="WP_248942469.1">
    <property type="nucleotide sequence ID" value="NZ_JAKIKS010000125.1"/>
</dbReference>
<evidence type="ECO:0000313" key="4">
    <source>
        <dbReference type="Proteomes" id="UP001203423"/>
    </source>
</evidence>
<evidence type="ECO:0000256" key="1">
    <source>
        <dbReference type="ARBA" id="ARBA00005578"/>
    </source>
</evidence>
<evidence type="ECO:0000256" key="2">
    <source>
        <dbReference type="RuleBase" id="RU003860"/>
    </source>
</evidence>
<dbReference type="Gene3D" id="3.30.300.90">
    <property type="entry name" value="BolA-like"/>
    <property type="match status" value="1"/>
</dbReference>
<organism evidence="3 4">
    <name type="scientific">Shewanella surugensis</name>
    <dbReference type="NCBI Taxonomy" id="212020"/>
    <lineage>
        <taxon>Bacteria</taxon>
        <taxon>Pseudomonadati</taxon>
        <taxon>Pseudomonadota</taxon>
        <taxon>Gammaproteobacteria</taxon>
        <taxon>Alteromonadales</taxon>
        <taxon>Shewanellaceae</taxon>
        <taxon>Shewanella</taxon>
    </lineage>
</organism>
<gene>
    <name evidence="3" type="ORF">L2764_21920</name>
</gene>
<keyword evidence="4" id="KW-1185">Reference proteome</keyword>
<accession>A0ABT0LH84</accession>
<dbReference type="EMBL" id="JAKIKS010000125">
    <property type="protein sequence ID" value="MCL1127061.1"/>
    <property type="molecule type" value="Genomic_DNA"/>
</dbReference>
<comment type="similarity">
    <text evidence="1 2">Belongs to the BolA/IbaG family.</text>
</comment>
<name>A0ABT0LH84_9GAMM</name>
<dbReference type="InterPro" id="IPR002634">
    <property type="entry name" value="BolA"/>
</dbReference>
<comment type="caution">
    <text evidence="3">The sequence shown here is derived from an EMBL/GenBank/DDBJ whole genome shotgun (WGS) entry which is preliminary data.</text>
</comment>
<dbReference type="PANTHER" id="PTHR46229">
    <property type="entry name" value="BOLA TRANSCRIPTION REGULATOR"/>
    <property type="match status" value="1"/>
</dbReference>
<evidence type="ECO:0000313" key="3">
    <source>
        <dbReference type="EMBL" id="MCL1127061.1"/>
    </source>
</evidence>
<dbReference type="Proteomes" id="UP001203423">
    <property type="component" value="Unassembled WGS sequence"/>
</dbReference>